<feature type="compositionally biased region" description="Basic and acidic residues" evidence="1">
    <location>
        <begin position="183"/>
        <end position="194"/>
    </location>
</feature>
<comment type="caution">
    <text evidence="2">The sequence shown here is derived from an EMBL/GenBank/DDBJ whole genome shotgun (WGS) entry which is preliminary data.</text>
</comment>
<dbReference type="AlphaFoldDB" id="A0AAW9JXW3"/>
<dbReference type="Proteomes" id="UP001290462">
    <property type="component" value="Unassembled WGS sequence"/>
</dbReference>
<feature type="compositionally biased region" description="Basic and acidic residues" evidence="1">
    <location>
        <begin position="162"/>
        <end position="171"/>
    </location>
</feature>
<organism evidence="2 3">
    <name type="scientific">Carnobacterium maltaromaticum</name>
    <name type="common">Carnobacterium piscicola</name>
    <dbReference type="NCBI Taxonomy" id="2751"/>
    <lineage>
        <taxon>Bacteria</taxon>
        <taxon>Bacillati</taxon>
        <taxon>Bacillota</taxon>
        <taxon>Bacilli</taxon>
        <taxon>Lactobacillales</taxon>
        <taxon>Carnobacteriaceae</taxon>
        <taxon>Carnobacterium</taxon>
    </lineage>
</organism>
<feature type="region of interest" description="Disordered" evidence="1">
    <location>
        <begin position="1"/>
        <end position="23"/>
    </location>
</feature>
<dbReference type="Gene3D" id="3.50.4.20">
    <property type="match status" value="1"/>
</dbReference>
<feature type="compositionally biased region" description="Basic and acidic residues" evidence="1">
    <location>
        <begin position="234"/>
        <end position="245"/>
    </location>
</feature>
<dbReference type="GeneID" id="83606658"/>
<accession>A0AAW9JXW3</accession>
<reference evidence="2" key="1">
    <citation type="submission" date="2023-08" db="EMBL/GenBank/DDBJ databases">
        <title>Genomic characterization of piscicolin 126 produced by Carnobacterium maltaromaticum CM22 strain isolated from salmon (Salmo salar).</title>
        <authorList>
            <person name="Gonzalez-Gragera E."/>
            <person name="Garcia-Lopez J.D."/>
            <person name="Teso-Perez C."/>
            <person name="Gimenez-Hernandez I."/>
            <person name="Peralta-Sanchez J.M."/>
            <person name="Valdivia E."/>
            <person name="Montalban-Lopez M."/>
            <person name="Martin-Platero A.M."/>
            <person name="Banos A."/>
            <person name="Martinez-Bueno M."/>
        </authorList>
    </citation>
    <scope>NUCLEOTIDE SEQUENCE</scope>
    <source>
        <strain evidence="2">CM22</strain>
    </source>
</reference>
<dbReference type="RefSeq" id="WP_015075872.1">
    <property type="nucleotide sequence ID" value="NZ_CBCPHT010000004.1"/>
</dbReference>
<evidence type="ECO:0000313" key="2">
    <source>
        <dbReference type="EMBL" id="MDZ5757049.1"/>
    </source>
</evidence>
<dbReference type="InterPro" id="IPR038141">
    <property type="entry name" value="YutD-like_sf"/>
</dbReference>
<evidence type="ECO:0000313" key="3">
    <source>
        <dbReference type="Proteomes" id="UP001290462"/>
    </source>
</evidence>
<feature type="region of interest" description="Disordered" evidence="1">
    <location>
        <begin position="140"/>
        <end position="245"/>
    </location>
</feature>
<protein>
    <submittedName>
        <fullName evidence="2">YutD family protein</fullName>
    </submittedName>
</protein>
<dbReference type="EMBL" id="JAVBVO010000001">
    <property type="protein sequence ID" value="MDZ5757049.1"/>
    <property type="molecule type" value="Genomic_DNA"/>
</dbReference>
<name>A0AAW9JXW3_CARML</name>
<dbReference type="InterPro" id="IPR009370">
    <property type="entry name" value="YutD-like"/>
</dbReference>
<gene>
    <name evidence="2" type="ORF">RAK27_00070</name>
</gene>
<proteinExistence type="predicted"/>
<dbReference type="Pfam" id="PF06265">
    <property type="entry name" value="YutD-like"/>
    <property type="match status" value="1"/>
</dbReference>
<evidence type="ECO:0000256" key="1">
    <source>
        <dbReference type="SAM" id="MobiDB-lite"/>
    </source>
</evidence>
<sequence length="245" mass="28423">MSDEKEVEVIQESSTAKEQDTTELTTAEATELTVEEENLVVRMIDETNLIVEGRKYELVLNYRDGFNSEKLAERYSDILSKYDFIVADWGFDQLRLKGFYEDKNRKVPQEQRIGSLEDYLYEFCNFGCAYFVLKRTGGRKEKTVRPKRTRTKNTQISATKAESTKPTREVATKSQKTARPTKQRSDKSRSDNQKNKNKSFVAKQVKEKSEAPVVSKPAVETVKEKNGQRHFNIRRNDVEKVKNKE</sequence>
<feature type="compositionally biased region" description="Polar residues" evidence="1">
    <location>
        <begin position="152"/>
        <end position="161"/>
    </location>
</feature>